<feature type="chain" id="PRO_5046470713" evidence="1">
    <location>
        <begin position="23"/>
        <end position="306"/>
    </location>
</feature>
<proteinExistence type="predicted"/>
<feature type="domain" description="Peptidoglycan binding-like" evidence="2">
    <location>
        <begin position="241"/>
        <end position="294"/>
    </location>
</feature>
<keyword evidence="1" id="KW-0732">Signal</keyword>
<comment type="caution">
    <text evidence="3">The sequence shown here is derived from an EMBL/GenBank/DDBJ whole genome shotgun (WGS) entry which is preliminary data.</text>
</comment>
<dbReference type="InterPro" id="IPR036365">
    <property type="entry name" value="PGBD-like_sf"/>
</dbReference>
<dbReference type="PANTHER" id="PTHR34408">
    <property type="entry name" value="FAMILY PROTEIN, PUTATIVE-RELATED"/>
    <property type="match status" value="1"/>
</dbReference>
<name>A0ABU0G6H9_9HYPH</name>
<evidence type="ECO:0000259" key="2">
    <source>
        <dbReference type="Pfam" id="PF01471"/>
    </source>
</evidence>
<keyword evidence="4" id="KW-1185">Reference proteome</keyword>
<gene>
    <name evidence="3" type="ORF">J2045_001954</name>
</gene>
<accession>A0ABU0G6H9</accession>
<protein>
    <submittedName>
        <fullName evidence="3">Chitinase</fullName>
    </submittedName>
</protein>
<sequence>MIKIAVVLICMCISGAAFPALADSNHSLTVTSSAIAKFSPRARLDIVNAILAKWDLAERAEINTPLRLQHFFAQIATETGGLRLLEENLNYSEARMLVVFKRRVTPADAKRLAGDPVALANHVYNNRLGNRLPMDGWNYRGSGLMQLTGRENFSKRGKELSLPLEEKPDLARSTDMALDAAVAYWTFSKINAAADADDLQTVRLLVNGGQNGLPEARIWLARAKRVFSAPGSAAASAASSEESMAVKEVLRELDFLKTSPDAAPQLNQVADALKAFQASRGLEQTGFVDDSTLYELTDPDNFKEFQ</sequence>
<organism evidence="3 4">
    <name type="scientific">Peteryoungia aggregata LMG 23059</name>
    <dbReference type="NCBI Taxonomy" id="1368425"/>
    <lineage>
        <taxon>Bacteria</taxon>
        <taxon>Pseudomonadati</taxon>
        <taxon>Pseudomonadota</taxon>
        <taxon>Alphaproteobacteria</taxon>
        <taxon>Hyphomicrobiales</taxon>
        <taxon>Rhizobiaceae</taxon>
        <taxon>Peteryoungia</taxon>
    </lineage>
</organism>
<dbReference type="EMBL" id="JAUSUW010000005">
    <property type="protein sequence ID" value="MDQ0420927.1"/>
    <property type="molecule type" value="Genomic_DNA"/>
</dbReference>
<evidence type="ECO:0000313" key="3">
    <source>
        <dbReference type="EMBL" id="MDQ0420927.1"/>
    </source>
</evidence>
<dbReference type="InterPro" id="IPR002477">
    <property type="entry name" value="Peptidoglycan-bd-like"/>
</dbReference>
<dbReference type="InterPro" id="IPR023346">
    <property type="entry name" value="Lysozyme-like_dom_sf"/>
</dbReference>
<dbReference type="Proteomes" id="UP001238496">
    <property type="component" value="Unassembled WGS sequence"/>
</dbReference>
<evidence type="ECO:0000256" key="1">
    <source>
        <dbReference type="SAM" id="SignalP"/>
    </source>
</evidence>
<dbReference type="InterPro" id="IPR052354">
    <property type="entry name" value="Cell_Wall_Dynamics_Protein"/>
</dbReference>
<feature type="signal peptide" evidence="1">
    <location>
        <begin position="1"/>
        <end position="22"/>
    </location>
</feature>
<dbReference type="Pfam" id="PF01471">
    <property type="entry name" value="PG_binding_1"/>
    <property type="match status" value="1"/>
</dbReference>
<evidence type="ECO:0000313" key="4">
    <source>
        <dbReference type="Proteomes" id="UP001238496"/>
    </source>
</evidence>
<dbReference type="PANTHER" id="PTHR34408:SF1">
    <property type="entry name" value="GLYCOSYL HYDROLASE FAMILY 19 DOMAIN-CONTAINING PROTEIN HI_1415"/>
    <property type="match status" value="1"/>
</dbReference>
<dbReference type="Gene3D" id="1.10.530.10">
    <property type="match status" value="1"/>
</dbReference>
<dbReference type="SUPFAM" id="SSF47090">
    <property type="entry name" value="PGBD-like"/>
    <property type="match status" value="1"/>
</dbReference>
<dbReference type="SUPFAM" id="SSF53955">
    <property type="entry name" value="Lysozyme-like"/>
    <property type="match status" value="1"/>
</dbReference>
<dbReference type="RefSeq" id="WP_307372104.1">
    <property type="nucleotide sequence ID" value="NZ_JAUSUW010000005.1"/>
</dbReference>
<reference evidence="3 4" key="1">
    <citation type="submission" date="2023-07" db="EMBL/GenBank/DDBJ databases">
        <title>Genomic Encyclopedia of Type Strains, Phase IV (KMG-IV): sequencing the most valuable type-strain genomes for metagenomic binning, comparative biology and taxonomic classification.</title>
        <authorList>
            <person name="Goeker M."/>
        </authorList>
    </citation>
    <scope>NUCLEOTIDE SEQUENCE [LARGE SCALE GENOMIC DNA]</scope>
    <source>
        <strain evidence="3 4">DSM 1111</strain>
    </source>
</reference>